<protein>
    <recommendedName>
        <fullName evidence="11">Two-component response regulator</fullName>
    </recommendedName>
</protein>
<comment type="subcellular location">
    <subcellularLocation>
        <location evidence="1 11">Nucleus</location>
    </subcellularLocation>
</comment>
<evidence type="ECO:0000256" key="9">
    <source>
        <dbReference type="ARBA" id="ARBA00023163"/>
    </source>
</evidence>
<reference evidence="15 16" key="1">
    <citation type="journal article" date="2023" name="Plants (Basel)">
        <title>Bridging the Gap: Combining Genomics and Transcriptomics Approaches to Understand Stylosanthes scabra, an Orphan Legume from the Brazilian Caatinga.</title>
        <authorList>
            <person name="Ferreira-Neto J.R.C."/>
            <person name="da Silva M.D."/>
            <person name="Binneck E."/>
            <person name="de Melo N.F."/>
            <person name="da Silva R.H."/>
            <person name="de Melo A.L.T.M."/>
            <person name="Pandolfi V."/>
            <person name="Bustamante F.O."/>
            <person name="Brasileiro-Vidal A.C."/>
            <person name="Benko-Iseppon A.M."/>
        </authorList>
    </citation>
    <scope>NUCLEOTIDE SEQUENCE [LARGE SCALE GENOMIC DNA]</scope>
    <source>
        <tissue evidence="15">Leaves</tissue>
    </source>
</reference>
<dbReference type="PIRSF" id="PIRSF036392">
    <property type="entry name" value="RR_ARR_type-B"/>
    <property type="match status" value="1"/>
</dbReference>
<keyword evidence="6 11" id="KW-0805">Transcription regulation</keyword>
<evidence type="ECO:0000313" key="16">
    <source>
        <dbReference type="Proteomes" id="UP001341840"/>
    </source>
</evidence>
<evidence type="ECO:0000256" key="10">
    <source>
        <dbReference type="ARBA" id="ARBA00023242"/>
    </source>
</evidence>
<evidence type="ECO:0000313" key="15">
    <source>
        <dbReference type="EMBL" id="MED6146461.1"/>
    </source>
</evidence>
<comment type="caution">
    <text evidence="15">The sequence shown here is derived from an EMBL/GenBank/DDBJ whole genome shotgun (WGS) entry which is preliminary data.</text>
</comment>
<dbReference type="Pfam" id="PF00072">
    <property type="entry name" value="Response_reg"/>
    <property type="match status" value="1"/>
</dbReference>
<dbReference type="Proteomes" id="UP001341840">
    <property type="component" value="Unassembled WGS sequence"/>
</dbReference>
<comment type="function">
    <text evidence="11">Transcriptional activator that binds specific DNA sequence.</text>
</comment>
<evidence type="ECO:0000256" key="1">
    <source>
        <dbReference type="ARBA" id="ARBA00004123"/>
    </source>
</evidence>
<dbReference type="PROSITE" id="PS50110">
    <property type="entry name" value="RESPONSE_REGULATORY"/>
    <property type="match status" value="1"/>
</dbReference>
<dbReference type="Pfam" id="PF00249">
    <property type="entry name" value="Myb_DNA-binding"/>
    <property type="match status" value="1"/>
</dbReference>
<dbReference type="InterPro" id="IPR045279">
    <property type="entry name" value="ARR-like"/>
</dbReference>
<dbReference type="InterPro" id="IPR009057">
    <property type="entry name" value="Homeodomain-like_sf"/>
</dbReference>
<keyword evidence="4" id="KW-0932">Cytokinin signaling pathway</keyword>
<dbReference type="InterPro" id="IPR006447">
    <property type="entry name" value="Myb_dom_plants"/>
</dbReference>
<dbReference type="SMART" id="SM00448">
    <property type="entry name" value="REC"/>
    <property type="match status" value="1"/>
</dbReference>
<dbReference type="Gene3D" id="3.40.50.2300">
    <property type="match status" value="1"/>
</dbReference>
<evidence type="ECO:0000259" key="14">
    <source>
        <dbReference type="PROSITE" id="PS50110"/>
    </source>
</evidence>
<dbReference type="Gene3D" id="1.10.10.60">
    <property type="entry name" value="Homeodomain-like"/>
    <property type="match status" value="1"/>
</dbReference>
<evidence type="ECO:0000256" key="8">
    <source>
        <dbReference type="ARBA" id="ARBA00023159"/>
    </source>
</evidence>
<keyword evidence="10 11" id="KW-0539">Nucleus</keyword>
<dbReference type="SUPFAM" id="SSF46689">
    <property type="entry name" value="Homeodomain-like"/>
    <property type="match status" value="1"/>
</dbReference>
<feature type="domain" description="Response regulatory" evidence="14">
    <location>
        <begin position="25"/>
        <end position="140"/>
    </location>
</feature>
<keyword evidence="5 11" id="KW-0902">Two-component regulatory system</keyword>
<organism evidence="15 16">
    <name type="scientific">Stylosanthes scabra</name>
    <dbReference type="NCBI Taxonomy" id="79078"/>
    <lineage>
        <taxon>Eukaryota</taxon>
        <taxon>Viridiplantae</taxon>
        <taxon>Streptophyta</taxon>
        <taxon>Embryophyta</taxon>
        <taxon>Tracheophyta</taxon>
        <taxon>Spermatophyta</taxon>
        <taxon>Magnoliopsida</taxon>
        <taxon>eudicotyledons</taxon>
        <taxon>Gunneridae</taxon>
        <taxon>Pentapetalae</taxon>
        <taxon>rosids</taxon>
        <taxon>fabids</taxon>
        <taxon>Fabales</taxon>
        <taxon>Fabaceae</taxon>
        <taxon>Papilionoideae</taxon>
        <taxon>50 kb inversion clade</taxon>
        <taxon>dalbergioids sensu lato</taxon>
        <taxon>Dalbergieae</taxon>
        <taxon>Pterocarpus clade</taxon>
        <taxon>Stylosanthes</taxon>
    </lineage>
</organism>
<name>A0ABU6TCM0_9FABA</name>
<keyword evidence="8 11" id="KW-0010">Activator</keyword>
<feature type="modified residue" description="4-aspartylphosphate" evidence="12">
    <location>
        <position position="76"/>
    </location>
</feature>
<evidence type="ECO:0000256" key="6">
    <source>
        <dbReference type="ARBA" id="ARBA00023015"/>
    </source>
</evidence>
<dbReference type="CDD" id="cd17584">
    <property type="entry name" value="REC_typeB_ARR-like"/>
    <property type="match status" value="1"/>
</dbReference>
<evidence type="ECO:0000256" key="7">
    <source>
        <dbReference type="ARBA" id="ARBA00023125"/>
    </source>
</evidence>
<dbReference type="PANTHER" id="PTHR43874">
    <property type="entry name" value="TWO-COMPONENT RESPONSE REGULATOR"/>
    <property type="match status" value="1"/>
</dbReference>
<evidence type="ECO:0000256" key="11">
    <source>
        <dbReference type="PIRNR" id="PIRNR036392"/>
    </source>
</evidence>
<keyword evidence="7 11" id="KW-0238">DNA-binding</keyword>
<sequence>MVNNQKDQHGPSKQPLSEPFPVGMRVLAVDDDRVCLRTLEQMLIKCRYNVTATTQSRKAIEMLRENKDKFDLIISDVIMPDIDGFKLLELVGHEMDLPVIMVTEHKEPNLVKKGVVHGACDYLLKPVRMEELQIIWRHVFRRKVDSKDHKECNVVIENCADHDNKRLDKRRREQSVEEEEDADDYEQENESASTHKKPRLVWGDELRRKFQAAVNQLGHDKAVPKKILELMNVEGITRENVASHLQKYRMNLRRAAQQGRTVVASDPYLHLHMPLLDPYVSGSRSLPTTAMTSYASGGIFSRLHSSHAFNLRGMSSSLLARPVDSIKGLGNIQPTIFSANQSSNFMQGIPAANELNHFQQYNYATGIRLLNPADISSDNALSGFTSNNSALQGNYPATHHLNSLRNHSPLEAAYVRAEQNEATLSVNHNQNSKVENACILQECDLDPLGMIFDADYTIGSCI</sequence>
<evidence type="ECO:0000256" key="3">
    <source>
        <dbReference type="ARBA" id="ARBA00022553"/>
    </source>
</evidence>
<dbReference type="SUPFAM" id="SSF52172">
    <property type="entry name" value="CheY-like"/>
    <property type="match status" value="1"/>
</dbReference>
<dbReference type="InterPro" id="IPR001005">
    <property type="entry name" value="SANT/Myb"/>
</dbReference>
<dbReference type="InterPro" id="IPR011006">
    <property type="entry name" value="CheY-like_superfamily"/>
</dbReference>
<dbReference type="InterPro" id="IPR017053">
    <property type="entry name" value="Response_reg_B-typ_pln"/>
</dbReference>
<dbReference type="InterPro" id="IPR001789">
    <property type="entry name" value="Sig_transdc_resp-reg_receiver"/>
</dbReference>
<proteinExistence type="inferred from homology"/>
<evidence type="ECO:0000256" key="5">
    <source>
        <dbReference type="ARBA" id="ARBA00023012"/>
    </source>
</evidence>
<evidence type="ECO:0000256" key="13">
    <source>
        <dbReference type="SAM" id="MobiDB-lite"/>
    </source>
</evidence>
<feature type="compositionally biased region" description="Acidic residues" evidence="13">
    <location>
        <begin position="176"/>
        <end position="189"/>
    </location>
</feature>
<keyword evidence="3 12" id="KW-0597">Phosphoprotein</keyword>
<evidence type="ECO:0000256" key="12">
    <source>
        <dbReference type="PROSITE-ProRule" id="PRU00169"/>
    </source>
</evidence>
<keyword evidence="16" id="KW-1185">Reference proteome</keyword>
<evidence type="ECO:0000256" key="2">
    <source>
        <dbReference type="ARBA" id="ARBA00006015"/>
    </source>
</evidence>
<comment type="similarity">
    <text evidence="2">Belongs to the ARR family. Type-B subfamily.</text>
</comment>
<accession>A0ABU6TCM0</accession>
<keyword evidence="9 11" id="KW-0804">Transcription</keyword>
<gene>
    <name evidence="15" type="ORF">PIB30_034573</name>
</gene>
<dbReference type="EMBL" id="JASCZI010090782">
    <property type="protein sequence ID" value="MED6146461.1"/>
    <property type="molecule type" value="Genomic_DNA"/>
</dbReference>
<dbReference type="PANTHER" id="PTHR43874:SF7">
    <property type="entry name" value="TWO-COMPONENT RESPONSE REGULATOR ARR10"/>
    <property type="match status" value="1"/>
</dbReference>
<dbReference type="NCBIfam" id="TIGR01557">
    <property type="entry name" value="myb_SHAQKYF"/>
    <property type="match status" value="1"/>
</dbReference>
<evidence type="ECO:0000256" key="4">
    <source>
        <dbReference type="ARBA" id="ARBA00022864"/>
    </source>
</evidence>
<feature type="region of interest" description="Disordered" evidence="13">
    <location>
        <begin position="169"/>
        <end position="197"/>
    </location>
</feature>